<dbReference type="InterPro" id="IPR017853">
    <property type="entry name" value="GH"/>
</dbReference>
<dbReference type="GO" id="GO:0008422">
    <property type="term" value="F:beta-glucosidase activity"/>
    <property type="evidence" value="ECO:0000318"/>
    <property type="project" value="GO_Central"/>
</dbReference>
<evidence type="ECO:0000313" key="7">
    <source>
        <dbReference type="Proteomes" id="UP000001514"/>
    </source>
</evidence>
<keyword evidence="3" id="KW-0326">Glycosidase</keyword>
<organism evidence="7">
    <name type="scientific">Selaginella moellendorffii</name>
    <name type="common">Spikemoss</name>
    <dbReference type="NCBI Taxonomy" id="88036"/>
    <lineage>
        <taxon>Eukaryota</taxon>
        <taxon>Viridiplantae</taxon>
        <taxon>Streptophyta</taxon>
        <taxon>Embryophyta</taxon>
        <taxon>Tracheophyta</taxon>
        <taxon>Lycopodiopsida</taxon>
        <taxon>Selaginellales</taxon>
        <taxon>Selaginellaceae</taxon>
        <taxon>Selaginella</taxon>
    </lineage>
</organism>
<dbReference type="InterPro" id="IPR001360">
    <property type="entry name" value="Glyco_hydro_1"/>
</dbReference>
<dbReference type="STRING" id="88036.D8SF54"/>
<dbReference type="OMA" id="ANSLWLY"/>
<dbReference type="InParanoid" id="D8SF54"/>
<dbReference type="EMBL" id="GL377616">
    <property type="protein sequence ID" value="EFJ16982.1"/>
    <property type="molecule type" value="Genomic_DNA"/>
</dbReference>
<dbReference type="Gene3D" id="3.20.20.80">
    <property type="entry name" value="Glycosidases"/>
    <property type="match status" value="1"/>
</dbReference>
<dbReference type="PROSITE" id="PS00653">
    <property type="entry name" value="GLYCOSYL_HYDROL_F1_2"/>
    <property type="match status" value="1"/>
</dbReference>
<evidence type="ECO:0008006" key="8">
    <source>
        <dbReference type="Google" id="ProtNLM"/>
    </source>
</evidence>
<proteinExistence type="inferred from homology"/>
<evidence type="ECO:0000313" key="6">
    <source>
        <dbReference type="EMBL" id="EFJ16982.1"/>
    </source>
</evidence>
<keyword evidence="7" id="KW-1185">Reference proteome</keyword>
<dbReference type="GO" id="GO:0005975">
    <property type="term" value="P:carbohydrate metabolic process"/>
    <property type="evidence" value="ECO:0007669"/>
    <property type="project" value="InterPro"/>
</dbReference>
<dbReference type="HOGENOM" id="CLU_001859_1_0_1"/>
<dbReference type="PANTHER" id="PTHR10353">
    <property type="entry name" value="GLYCOSYL HYDROLASE"/>
    <property type="match status" value="1"/>
</dbReference>
<dbReference type="InterPro" id="IPR033132">
    <property type="entry name" value="GH_1_N_CS"/>
</dbReference>
<dbReference type="eggNOG" id="KOG0626">
    <property type="taxonomic scope" value="Eukaryota"/>
</dbReference>
<dbReference type="PRINTS" id="PR00131">
    <property type="entry name" value="GLHYDRLASE1"/>
</dbReference>
<reference evidence="6 7" key="1">
    <citation type="journal article" date="2011" name="Science">
        <title>The Selaginella genome identifies genetic changes associated with the evolution of vascular plants.</title>
        <authorList>
            <person name="Banks J.A."/>
            <person name="Nishiyama T."/>
            <person name="Hasebe M."/>
            <person name="Bowman J.L."/>
            <person name="Gribskov M."/>
            <person name="dePamphilis C."/>
            <person name="Albert V.A."/>
            <person name="Aono N."/>
            <person name="Aoyama T."/>
            <person name="Ambrose B.A."/>
            <person name="Ashton N.W."/>
            <person name="Axtell M.J."/>
            <person name="Barker E."/>
            <person name="Barker M.S."/>
            <person name="Bennetzen J.L."/>
            <person name="Bonawitz N.D."/>
            <person name="Chapple C."/>
            <person name="Cheng C."/>
            <person name="Correa L.G."/>
            <person name="Dacre M."/>
            <person name="DeBarry J."/>
            <person name="Dreyer I."/>
            <person name="Elias M."/>
            <person name="Engstrom E.M."/>
            <person name="Estelle M."/>
            <person name="Feng L."/>
            <person name="Finet C."/>
            <person name="Floyd S.K."/>
            <person name="Frommer W.B."/>
            <person name="Fujita T."/>
            <person name="Gramzow L."/>
            <person name="Gutensohn M."/>
            <person name="Harholt J."/>
            <person name="Hattori M."/>
            <person name="Heyl A."/>
            <person name="Hirai T."/>
            <person name="Hiwatashi Y."/>
            <person name="Ishikawa M."/>
            <person name="Iwata M."/>
            <person name="Karol K.G."/>
            <person name="Koehler B."/>
            <person name="Kolukisaoglu U."/>
            <person name="Kubo M."/>
            <person name="Kurata T."/>
            <person name="Lalonde S."/>
            <person name="Li K."/>
            <person name="Li Y."/>
            <person name="Litt A."/>
            <person name="Lyons E."/>
            <person name="Manning G."/>
            <person name="Maruyama T."/>
            <person name="Michael T.P."/>
            <person name="Mikami K."/>
            <person name="Miyazaki S."/>
            <person name="Morinaga S."/>
            <person name="Murata T."/>
            <person name="Mueller-Roeber B."/>
            <person name="Nelson D.R."/>
            <person name="Obara M."/>
            <person name="Oguri Y."/>
            <person name="Olmstead R.G."/>
            <person name="Onodera N."/>
            <person name="Petersen B.L."/>
            <person name="Pils B."/>
            <person name="Prigge M."/>
            <person name="Rensing S.A."/>
            <person name="Riano-Pachon D.M."/>
            <person name="Roberts A.W."/>
            <person name="Sato Y."/>
            <person name="Scheller H.V."/>
            <person name="Schulz B."/>
            <person name="Schulz C."/>
            <person name="Shakirov E.V."/>
            <person name="Shibagaki N."/>
            <person name="Shinohara N."/>
            <person name="Shippen D.E."/>
            <person name="Soerensen I."/>
            <person name="Sotooka R."/>
            <person name="Sugimoto N."/>
            <person name="Sugita M."/>
            <person name="Sumikawa N."/>
            <person name="Tanurdzic M."/>
            <person name="Theissen G."/>
            <person name="Ulvskov P."/>
            <person name="Wakazuki S."/>
            <person name="Weng J.K."/>
            <person name="Willats W.W."/>
            <person name="Wipf D."/>
            <person name="Wolf P.G."/>
            <person name="Yang L."/>
            <person name="Zimmer A.D."/>
            <person name="Zhu Q."/>
            <person name="Mitros T."/>
            <person name="Hellsten U."/>
            <person name="Loque D."/>
            <person name="Otillar R."/>
            <person name="Salamov A."/>
            <person name="Schmutz J."/>
            <person name="Shapiro H."/>
            <person name="Lindquist E."/>
            <person name="Lucas S."/>
            <person name="Rokhsar D."/>
            <person name="Grigoriev I.V."/>
        </authorList>
    </citation>
    <scope>NUCLEOTIDE SEQUENCE [LARGE SCALE GENOMIC DNA]</scope>
</reference>
<dbReference type="KEGG" id="smo:SELMODRAFT_268527"/>
<dbReference type="Pfam" id="PF00232">
    <property type="entry name" value="Glyco_hydro_1"/>
    <property type="match status" value="1"/>
</dbReference>
<keyword evidence="5" id="KW-0732">Signal</keyword>
<dbReference type="SUPFAM" id="SSF51445">
    <property type="entry name" value="(Trans)glycosidases"/>
    <property type="match status" value="1"/>
</dbReference>
<keyword evidence="2" id="KW-0378">Hydrolase</keyword>
<feature type="signal peptide" evidence="5">
    <location>
        <begin position="1"/>
        <end position="20"/>
    </location>
</feature>
<feature type="chain" id="PRO_5003122665" description="Beta-glucosidase" evidence="5">
    <location>
        <begin position="21"/>
        <end position="525"/>
    </location>
</feature>
<comment type="similarity">
    <text evidence="1 4">Belongs to the glycosyl hydrolase 1 family.</text>
</comment>
<evidence type="ECO:0000256" key="4">
    <source>
        <dbReference type="RuleBase" id="RU003690"/>
    </source>
</evidence>
<evidence type="ECO:0000256" key="3">
    <source>
        <dbReference type="ARBA" id="ARBA00023295"/>
    </source>
</evidence>
<protein>
    <recommendedName>
        <fullName evidence="8">Beta-glucosidase</fullName>
    </recommendedName>
</protein>
<evidence type="ECO:0000256" key="1">
    <source>
        <dbReference type="ARBA" id="ARBA00010838"/>
    </source>
</evidence>
<dbReference type="Gramene" id="EFJ16982">
    <property type="protein sequence ID" value="EFJ16982"/>
    <property type="gene ID" value="SELMODRAFT_268527"/>
</dbReference>
<sequence length="525" mass="58805">MQRFQLAIFAALWFLSAGAALGIGGGHKKHRINRCSFPKGFVFGTASASYQYEGAVKEDGRKPSIWDTFSHTPGKIKEGKNGDIAEDQYHRYREDIGLMKNMNMDAYRFSISWSRIYPDGDTKNLNAAGVAHYNMLINSLLHEGIQPYITLYHWDLPQTLEDSVGGWLSPQIVSNYAAYAEACFAAFGDRVKHWITFNEPLSFITSGYASGSGPPSRCTSCSKGNSATEPYIAAHNVLLSHAAAVDIYRKKYQPKQGGKIGITLNSNWYEPSTNSAADKEAAQRGLDFDLGWFLEPIVSGDYPRSMRTSAGTRLPVFTPEQAAAIKGSMDFLGLNHYTSNYAKAGQVVPSNQVTYYFQDSRVASSFENNGVAIGPKAASDWLYIVPWGFQKLVTYVAQRYNNPVIIITENGKSSALSFQFLSRPQSLGKAGVDEFNDPSRSLKQSLRDTTRVKYYSDYISNLLQAIRSKADVRGYFAWSLLDNFEWNDGYSVRFGLHFVDFNNNLKRYPKHSALWFKRFLNQTCA</sequence>
<dbReference type="FunFam" id="3.20.20.80:FF:000020">
    <property type="entry name" value="Beta-glucosidase 12"/>
    <property type="match status" value="1"/>
</dbReference>
<name>D8SF54_SELML</name>
<evidence type="ECO:0000256" key="2">
    <source>
        <dbReference type="ARBA" id="ARBA00022801"/>
    </source>
</evidence>
<dbReference type="PANTHER" id="PTHR10353:SF36">
    <property type="entry name" value="LP05116P"/>
    <property type="match status" value="1"/>
</dbReference>
<evidence type="ECO:0000256" key="5">
    <source>
        <dbReference type="SAM" id="SignalP"/>
    </source>
</evidence>
<accession>D8SF54</accession>
<gene>
    <name evidence="6" type="ORF">SELMODRAFT_268527</name>
</gene>
<dbReference type="Proteomes" id="UP000001514">
    <property type="component" value="Unassembled WGS sequence"/>
</dbReference>
<dbReference type="AlphaFoldDB" id="D8SF54"/>